<proteinExistence type="predicted"/>
<keyword evidence="2" id="KW-0238">DNA-binding</keyword>
<feature type="domain" description="HTH arsR-type" evidence="4">
    <location>
        <begin position="14"/>
        <end position="108"/>
    </location>
</feature>
<dbReference type="PRINTS" id="PR00778">
    <property type="entry name" value="HTHARSR"/>
</dbReference>
<dbReference type="SUPFAM" id="SSF46785">
    <property type="entry name" value="Winged helix' DNA-binding domain"/>
    <property type="match status" value="1"/>
</dbReference>
<evidence type="ECO:0000256" key="3">
    <source>
        <dbReference type="ARBA" id="ARBA00023163"/>
    </source>
</evidence>
<dbReference type="PROSITE" id="PS50987">
    <property type="entry name" value="HTH_ARSR_2"/>
    <property type="match status" value="1"/>
</dbReference>
<gene>
    <name evidence="5" type="ORF">RVF87_07005</name>
</gene>
<keyword evidence="1" id="KW-0805">Transcription regulation</keyword>
<dbReference type="EMBL" id="CP136137">
    <property type="protein sequence ID" value="WYY08797.1"/>
    <property type="molecule type" value="Genomic_DNA"/>
</dbReference>
<sequence length="113" mass="12412">MGHWPVSDSPAVPLSAELASTVAETLQALTSPSRLRILARLTTGECSVSELAEAVGMEQSAVSHQLRVLRSLGLVRGERSGRTVVYRLFDHHVATLLKEATYHVEHWRLGIKD</sequence>
<evidence type="ECO:0000256" key="2">
    <source>
        <dbReference type="ARBA" id="ARBA00023125"/>
    </source>
</evidence>
<dbReference type="PANTHER" id="PTHR43132:SF6">
    <property type="entry name" value="HTH-TYPE TRANSCRIPTIONAL REPRESSOR CZRA"/>
    <property type="match status" value="1"/>
</dbReference>
<dbReference type="Proteomes" id="UP001479933">
    <property type="component" value="Chromosome"/>
</dbReference>
<evidence type="ECO:0000259" key="4">
    <source>
        <dbReference type="PROSITE" id="PS50987"/>
    </source>
</evidence>
<evidence type="ECO:0000313" key="6">
    <source>
        <dbReference type="Proteomes" id="UP001479933"/>
    </source>
</evidence>
<protein>
    <submittedName>
        <fullName evidence="5">Metalloregulator ArsR/SmtB family transcription factor</fullName>
    </submittedName>
</protein>
<keyword evidence="6" id="KW-1185">Reference proteome</keyword>
<dbReference type="InterPro" id="IPR036390">
    <property type="entry name" value="WH_DNA-bd_sf"/>
</dbReference>
<dbReference type="InterPro" id="IPR011991">
    <property type="entry name" value="ArsR-like_HTH"/>
</dbReference>
<name>A0ABZ2U5A2_9ACTN</name>
<dbReference type="NCBIfam" id="NF033788">
    <property type="entry name" value="HTH_metalloreg"/>
    <property type="match status" value="1"/>
</dbReference>
<dbReference type="RefSeq" id="WP_066172458.1">
    <property type="nucleotide sequence ID" value="NZ_CP136137.1"/>
</dbReference>
<dbReference type="InterPro" id="IPR051011">
    <property type="entry name" value="Metal_resp_trans_reg"/>
</dbReference>
<accession>A0ABZ2U5A2</accession>
<dbReference type="Pfam" id="PF01022">
    <property type="entry name" value="HTH_5"/>
    <property type="match status" value="1"/>
</dbReference>
<organism evidence="5 6">
    <name type="scientific">Gordonia hydrophobica</name>
    <dbReference type="NCBI Taxonomy" id="40516"/>
    <lineage>
        <taxon>Bacteria</taxon>
        <taxon>Bacillati</taxon>
        <taxon>Actinomycetota</taxon>
        <taxon>Actinomycetes</taxon>
        <taxon>Mycobacteriales</taxon>
        <taxon>Gordoniaceae</taxon>
        <taxon>Gordonia</taxon>
    </lineage>
</organism>
<reference evidence="5 6" key="1">
    <citation type="journal article" date="2023" name="Virus Evol.">
        <title>Computational host range prediction-The good, the bad, and the ugly.</title>
        <authorList>
            <person name="Howell A.A."/>
            <person name="Versoza C.J."/>
            <person name="Pfeifer S.P."/>
        </authorList>
    </citation>
    <scope>NUCLEOTIDE SEQUENCE [LARGE SCALE GENOMIC DNA]</scope>
    <source>
        <strain evidence="5 6">1610/1b</strain>
    </source>
</reference>
<dbReference type="InterPro" id="IPR001845">
    <property type="entry name" value="HTH_ArsR_DNA-bd_dom"/>
</dbReference>
<dbReference type="CDD" id="cd00090">
    <property type="entry name" value="HTH_ARSR"/>
    <property type="match status" value="1"/>
</dbReference>
<evidence type="ECO:0000313" key="5">
    <source>
        <dbReference type="EMBL" id="WYY08797.1"/>
    </source>
</evidence>
<dbReference type="PANTHER" id="PTHR43132">
    <property type="entry name" value="ARSENICAL RESISTANCE OPERON REPRESSOR ARSR-RELATED"/>
    <property type="match status" value="1"/>
</dbReference>
<keyword evidence="3" id="KW-0804">Transcription</keyword>
<dbReference type="SMART" id="SM00418">
    <property type="entry name" value="HTH_ARSR"/>
    <property type="match status" value="1"/>
</dbReference>
<evidence type="ECO:0000256" key="1">
    <source>
        <dbReference type="ARBA" id="ARBA00023015"/>
    </source>
</evidence>
<dbReference type="InterPro" id="IPR036388">
    <property type="entry name" value="WH-like_DNA-bd_sf"/>
</dbReference>
<dbReference type="Gene3D" id="1.10.10.10">
    <property type="entry name" value="Winged helix-like DNA-binding domain superfamily/Winged helix DNA-binding domain"/>
    <property type="match status" value="1"/>
</dbReference>